<reference evidence="2 3" key="1">
    <citation type="submission" date="2024-09" db="EMBL/GenBank/DDBJ databases">
        <title>Genome sequencing and assembly of Phytophthora oleae, isolate VK10A, causative agent of rot of olive drupes.</title>
        <authorList>
            <person name="Conti Taguali S."/>
            <person name="Riolo M."/>
            <person name="La Spada F."/>
            <person name="Cacciola S.O."/>
            <person name="Dionisio G."/>
        </authorList>
    </citation>
    <scope>NUCLEOTIDE SEQUENCE [LARGE SCALE GENOMIC DNA]</scope>
    <source>
        <strain evidence="2 3">VK10A</strain>
    </source>
</reference>
<gene>
    <name evidence="2" type="ORF">V7S43_001324</name>
</gene>
<accession>A0ABD3G6I8</accession>
<evidence type="ECO:0000256" key="1">
    <source>
        <dbReference type="SAM" id="MobiDB-lite"/>
    </source>
</evidence>
<evidence type="ECO:0000313" key="3">
    <source>
        <dbReference type="Proteomes" id="UP001632037"/>
    </source>
</evidence>
<sequence length="403" mass="44554">MDGNTSVQTLISQFELMAQANASSAAPRTWSVTRNTKTELPPQPKSDNLPVKEIINRFNTQRARTQSEPMQRMQKRNEPAVEPEEETPVAKLTATTTLGVYKSLTVNTSVSVDEDDSTPFNTYENESDAESTITTKYRCYISVPRSPSAYSTASTGSLDSLLSSLDMFLPELLQASGESSPEIIRSIKPTTYRSRRSSLPENLQSIRTSKLVPPTSYRRASLTGKPSSAATKQSSISAPKSRRSSPPNPPLVAPAPARPRRSSLSAATILPTAKSTRRFSDSARGAPPAESSPRARSRSKSSGVPRYLDYDSSPRFMATKAMNRERRRQLEERNRSLAANKIKNLSTNATRKPRTPEWQGRLDQVRSRLFDNKEDNQTGYQSHAAKTKGTASRRHSTSSHSRS</sequence>
<feature type="compositionally biased region" description="Polar residues" evidence="1">
    <location>
        <begin position="191"/>
        <end position="208"/>
    </location>
</feature>
<feature type="region of interest" description="Disordered" evidence="1">
    <location>
        <begin position="23"/>
        <end position="88"/>
    </location>
</feature>
<dbReference type="Proteomes" id="UP001632037">
    <property type="component" value="Unassembled WGS sequence"/>
</dbReference>
<keyword evidence="3" id="KW-1185">Reference proteome</keyword>
<feature type="compositionally biased region" description="Pro residues" evidence="1">
    <location>
        <begin position="246"/>
        <end position="257"/>
    </location>
</feature>
<feature type="region of interest" description="Disordered" evidence="1">
    <location>
        <begin position="191"/>
        <end position="403"/>
    </location>
</feature>
<feature type="compositionally biased region" description="Basic and acidic residues" evidence="1">
    <location>
        <begin position="363"/>
        <end position="376"/>
    </location>
</feature>
<feature type="compositionally biased region" description="Basic and acidic residues" evidence="1">
    <location>
        <begin position="322"/>
        <end position="335"/>
    </location>
</feature>
<feature type="compositionally biased region" description="Polar residues" evidence="1">
    <location>
        <begin position="23"/>
        <end position="35"/>
    </location>
</feature>
<feature type="compositionally biased region" description="Basic residues" evidence="1">
    <location>
        <begin position="391"/>
        <end position="403"/>
    </location>
</feature>
<protein>
    <recommendedName>
        <fullName evidence="4">BZIP domain-containing protein</fullName>
    </recommendedName>
</protein>
<feature type="compositionally biased region" description="Low complexity" evidence="1">
    <location>
        <begin position="282"/>
        <end position="294"/>
    </location>
</feature>
<feature type="compositionally biased region" description="Polar residues" evidence="1">
    <location>
        <begin position="57"/>
        <end position="69"/>
    </location>
</feature>
<feature type="compositionally biased region" description="Polar residues" evidence="1">
    <location>
        <begin position="224"/>
        <end position="233"/>
    </location>
</feature>
<comment type="caution">
    <text evidence="2">The sequence shown here is derived from an EMBL/GenBank/DDBJ whole genome shotgun (WGS) entry which is preliminary data.</text>
</comment>
<organism evidence="2 3">
    <name type="scientific">Phytophthora oleae</name>
    <dbReference type="NCBI Taxonomy" id="2107226"/>
    <lineage>
        <taxon>Eukaryota</taxon>
        <taxon>Sar</taxon>
        <taxon>Stramenopiles</taxon>
        <taxon>Oomycota</taxon>
        <taxon>Peronosporomycetes</taxon>
        <taxon>Peronosporales</taxon>
        <taxon>Peronosporaceae</taxon>
        <taxon>Phytophthora</taxon>
    </lineage>
</organism>
<name>A0ABD3G6I8_9STRA</name>
<dbReference type="EMBL" id="JBIMZQ010000002">
    <property type="protein sequence ID" value="KAL3673625.1"/>
    <property type="molecule type" value="Genomic_DNA"/>
</dbReference>
<evidence type="ECO:0008006" key="4">
    <source>
        <dbReference type="Google" id="ProtNLM"/>
    </source>
</evidence>
<proteinExistence type="predicted"/>
<evidence type="ECO:0000313" key="2">
    <source>
        <dbReference type="EMBL" id="KAL3673625.1"/>
    </source>
</evidence>
<dbReference type="AlphaFoldDB" id="A0ABD3G6I8"/>